<dbReference type="Proteomes" id="UP000035369">
    <property type="component" value="Unassembled WGS sequence"/>
</dbReference>
<dbReference type="RefSeq" id="WP_046932015.1">
    <property type="nucleotide sequence ID" value="NZ_CP116305.1"/>
</dbReference>
<evidence type="ECO:0000313" key="4">
    <source>
        <dbReference type="Proteomes" id="UP000035369"/>
    </source>
</evidence>
<reference evidence="2 6" key="3">
    <citation type="submission" date="2019-11" db="EMBL/GenBank/DDBJ databases">
        <title>Genome-resolved metagenomics to study the prevalence of co-infection and intraspecific heterogeneity among plant pathogen metapopulations.</title>
        <authorList>
            <person name="Newberry E."/>
            <person name="Bhandari R."/>
            <person name="Kemble J."/>
            <person name="Sikora E."/>
            <person name="Potnis N."/>
        </authorList>
    </citation>
    <scope>NUCLEOTIDE SEQUENCE [LARGE SCALE GENOMIC DNA]</scope>
    <source>
        <strain evidence="2">Xp_Tom_Tuscaloosa_18b</strain>
    </source>
</reference>
<proteinExistence type="predicted"/>
<reference evidence="1 4" key="1">
    <citation type="submission" date="2015-02" db="EMBL/GenBank/DDBJ databases">
        <title>Whole genome sequencing of multiple isolates of three species of pepper and tomato-infecting xanthomonads reveals genetic diversity in field strains and pinpoints effectors responsible for host specificity.</title>
        <authorList>
            <person name="Schwartz A."/>
            <person name="Dahlbeck D."/>
            <person name="Staskawicz B."/>
            <person name="Bart R."/>
            <person name="Potnis N."/>
            <person name="Minsavage G."/>
            <person name="Timilsina S."/>
            <person name="Goss E."/>
            <person name="Jones J."/>
            <person name="Vallad G."/>
            <person name="Barak J."/>
            <person name="Miller S."/>
            <person name="Ritchie D."/>
            <person name="Martins J.Jr."/>
            <person name="Patane J.S."/>
            <person name="Setubal J.C."/>
        </authorList>
    </citation>
    <scope>NUCLEOTIDE SEQUENCE [LARGE SCALE GENOMIC DNA]</scope>
    <source>
        <strain evidence="1 4">Xp3-15</strain>
    </source>
</reference>
<accession>A0A6L9VGJ2</accession>
<dbReference type="AlphaFoldDB" id="A0A6L9VGJ2"/>
<reference evidence="3 5" key="2">
    <citation type="submission" date="2018-02" db="EMBL/GenBank/DDBJ databases">
        <title>Characterization of Xanthomonas diversity in transplant houses and field plants.</title>
        <authorList>
            <person name="Abrahamian P."/>
            <person name="Timilsina S."/>
            <person name="Minsavage G.V."/>
            <person name="Goss E.M."/>
            <person name="Jones J.B."/>
            <person name="Vallad G.E."/>
        </authorList>
    </citation>
    <scope>NUCLEOTIDE SEQUENCE [LARGE SCALE GENOMIC DNA]</scope>
    <source>
        <strain evidence="3 5">GEV2132</strain>
    </source>
</reference>
<dbReference type="EMBL" id="PUUL01000088">
    <property type="protein sequence ID" value="RXD52300.1"/>
    <property type="molecule type" value="Genomic_DNA"/>
</dbReference>
<dbReference type="Proteomes" id="UP000471082">
    <property type="component" value="Unassembled WGS sequence"/>
</dbReference>
<dbReference type="EMBL" id="JZUY01000036">
    <property type="protein sequence ID" value="KLC07847.1"/>
    <property type="molecule type" value="Genomic_DNA"/>
</dbReference>
<keyword evidence="4" id="KW-1185">Reference proteome</keyword>
<evidence type="ECO:0000313" key="1">
    <source>
        <dbReference type="EMBL" id="KLC07847.1"/>
    </source>
</evidence>
<name>A0A6L9VGJ2_XANPE</name>
<evidence type="ECO:0000313" key="6">
    <source>
        <dbReference type="Proteomes" id="UP000471082"/>
    </source>
</evidence>
<gene>
    <name evidence="3" type="ORF">DB769_15170</name>
    <name evidence="2" type="ORF">G3W61_20935</name>
    <name evidence="1" type="ORF">XP315_08550</name>
</gene>
<evidence type="ECO:0000313" key="3">
    <source>
        <dbReference type="EMBL" id="RXD52300.1"/>
    </source>
</evidence>
<protein>
    <submittedName>
        <fullName evidence="2">Uncharacterized protein</fullName>
    </submittedName>
</protein>
<comment type="caution">
    <text evidence="2">The sequence shown here is derived from an EMBL/GenBank/DDBJ whole genome shotgun (WGS) entry which is preliminary data.</text>
</comment>
<organism evidence="2 6">
    <name type="scientific">Xanthomonas perforans</name>
    <dbReference type="NCBI Taxonomy" id="442694"/>
    <lineage>
        <taxon>Bacteria</taxon>
        <taxon>Pseudomonadati</taxon>
        <taxon>Pseudomonadota</taxon>
        <taxon>Gammaproteobacteria</taxon>
        <taxon>Lysobacterales</taxon>
        <taxon>Lysobacteraceae</taxon>
        <taxon>Xanthomonas</taxon>
    </lineage>
</organism>
<evidence type="ECO:0000313" key="5">
    <source>
        <dbReference type="Proteomes" id="UP000289372"/>
    </source>
</evidence>
<dbReference type="EMBL" id="JAAGYU010000171">
    <property type="protein sequence ID" value="NEL78678.1"/>
    <property type="molecule type" value="Genomic_DNA"/>
</dbReference>
<evidence type="ECO:0000313" key="2">
    <source>
        <dbReference type="EMBL" id="NEL78678.1"/>
    </source>
</evidence>
<dbReference type="Proteomes" id="UP000289372">
    <property type="component" value="Unassembled WGS sequence"/>
</dbReference>
<sequence>MKRTLSCLAGLLPALYVRETVAIANGMTHEGRLFGVPAWLRVDGDDQVTGTPKVPALHLWCLLIDLSLEVASCFMREDQVLASPITIGRPLA</sequence>